<evidence type="ECO:0000259" key="2">
    <source>
        <dbReference type="PROSITE" id="PS51063"/>
    </source>
</evidence>
<reference evidence="3" key="1">
    <citation type="submission" date="2021-02" db="EMBL/GenBank/DDBJ databases">
        <authorList>
            <person name="Dougan E. K."/>
            <person name="Rhodes N."/>
            <person name="Thang M."/>
            <person name="Chan C."/>
        </authorList>
    </citation>
    <scope>NUCLEOTIDE SEQUENCE</scope>
</reference>
<dbReference type="Proteomes" id="UP000601435">
    <property type="component" value="Unassembled WGS sequence"/>
</dbReference>
<gene>
    <name evidence="3" type="primary">fnr</name>
    <name evidence="3" type="ORF">SNEC2469_LOCUS38</name>
</gene>
<name>A0A812ISH1_9DINO</name>
<dbReference type="OrthoDB" id="10356314at2759"/>
<dbReference type="GO" id="GO:0006355">
    <property type="term" value="P:regulation of DNA-templated transcription"/>
    <property type="evidence" value="ECO:0007669"/>
    <property type="project" value="InterPro"/>
</dbReference>
<dbReference type="SMART" id="SM00419">
    <property type="entry name" value="HTH_CRP"/>
    <property type="match status" value="1"/>
</dbReference>
<keyword evidence="4" id="KW-1185">Reference proteome</keyword>
<dbReference type="EMBL" id="CAJNJA010000001">
    <property type="protein sequence ID" value="CAE7148814.1"/>
    <property type="molecule type" value="Genomic_DNA"/>
</dbReference>
<dbReference type="Gene3D" id="3.40.30.10">
    <property type="entry name" value="Glutaredoxin"/>
    <property type="match status" value="1"/>
</dbReference>
<dbReference type="InterPro" id="IPR036249">
    <property type="entry name" value="Thioredoxin-like_sf"/>
</dbReference>
<dbReference type="Pfam" id="PF13545">
    <property type="entry name" value="HTH_Crp_2"/>
    <property type="match status" value="1"/>
</dbReference>
<dbReference type="InterPro" id="IPR036390">
    <property type="entry name" value="WH_DNA-bd_sf"/>
</dbReference>
<proteinExistence type="predicted"/>
<evidence type="ECO:0000313" key="3">
    <source>
        <dbReference type="EMBL" id="CAE7148814.1"/>
    </source>
</evidence>
<evidence type="ECO:0000256" key="1">
    <source>
        <dbReference type="SAM" id="MobiDB-lite"/>
    </source>
</evidence>
<dbReference type="PROSITE" id="PS51063">
    <property type="entry name" value="HTH_CRP_2"/>
    <property type="match status" value="1"/>
</dbReference>
<organism evidence="3 4">
    <name type="scientific">Symbiodinium necroappetens</name>
    <dbReference type="NCBI Taxonomy" id="1628268"/>
    <lineage>
        <taxon>Eukaryota</taxon>
        <taxon>Sar</taxon>
        <taxon>Alveolata</taxon>
        <taxon>Dinophyceae</taxon>
        <taxon>Suessiales</taxon>
        <taxon>Symbiodiniaceae</taxon>
        <taxon>Symbiodinium</taxon>
    </lineage>
</organism>
<evidence type="ECO:0000313" key="4">
    <source>
        <dbReference type="Proteomes" id="UP000601435"/>
    </source>
</evidence>
<accession>A0A812ISH1</accession>
<dbReference type="GO" id="GO:0003677">
    <property type="term" value="F:DNA binding"/>
    <property type="evidence" value="ECO:0007669"/>
    <property type="project" value="InterPro"/>
</dbReference>
<dbReference type="InterPro" id="IPR012318">
    <property type="entry name" value="HTH_CRP"/>
</dbReference>
<dbReference type="SUPFAM" id="SSF52833">
    <property type="entry name" value="Thioredoxin-like"/>
    <property type="match status" value="1"/>
</dbReference>
<dbReference type="SUPFAM" id="SSF46785">
    <property type="entry name" value="Winged helix' DNA-binding domain"/>
    <property type="match status" value="1"/>
</dbReference>
<dbReference type="AlphaFoldDB" id="A0A812ISH1"/>
<comment type="caution">
    <text evidence="3">The sequence shown here is derived from an EMBL/GenBank/DDBJ whole genome shotgun (WGS) entry which is preliminary data.</text>
</comment>
<feature type="domain" description="HTH crp-type" evidence="2">
    <location>
        <begin position="22"/>
        <end position="95"/>
    </location>
</feature>
<dbReference type="PRINTS" id="PR00034">
    <property type="entry name" value="HTHCRP"/>
</dbReference>
<feature type="compositionally biased region" description="Pro residues" evidence="1">
    <location>
        <begin position="263"/>
        <end position="278"/>
    </location>
</feature>
<protein>
    <submittedName>
        <fullName evidence="3">Fnr protein</fullName>
    </submittedName>
</protein>
<dbReference type="CDD" id="cd02966">
    <property type="entry name" value="TlpA_like_family"/>
    <property type="match status" value="1"/>
</dbReference>
<sequence>MFNNQAEQARFEIMHQVNLRQTSAEKRFAGYCMQYGIRRAELGLDETVLPMPMSRTDLASYLGMKLESLSRVISRLQSRGLIAARRHQVTFEEKSGWAFKPEGACKGDVCIPLSADVLAADNAETVELASITEALGLPMLVDENHGLYAVGPESIGARALVTADAPSLVLPDLDGQPFDLASLRGQKALREELHQQNFELVTVGLDTLGEQGCRAYIEAAAPQHPALIDQHHVLAEKFGVINIPSAIWIDEQGVIVRPAEAAPAPPQPETQQAPPPAGDAPAMPERFVEMMGEAVKIKSDAQAYHAALRDWVEHGAESRFALYHWVMPISNSPVLWNWPERMLRRYPTFVRRMN</sequence>
<feature type="region of interest" description="Disordered" evidence="1">
    <location>
        <begin position="261"/>
        <end position="283"/>
    </location>
</feature>
<dbReference type="InterPro" id="IPR036388">
    <property type="entry name" value="WH-like_DNA-bd_sf"/>
</dbReference>
<dbReference type="Gene3D" id="1.10.10.10">
    <property type="entry name" value="Winged helix-like DNA-binding domain superfamily/Winged helix DNA-binding domain"/>
    <property type="match status" value="1"/>
</dbReference>